<organism evidence="3 4">
    <name type="scientific">Iris pallida</name>
    <name type="common">Sweet iris</name>
    <dbReference type="NCBI Taxonomy" id="29817"/>
    <lineage>
        <taxon>Eukaryota</taxon>
        <taxon>Viridiplantae</taxon>
        <taxon>Streptophyta</taxon>
        <taxon>Embryophyta</taxon>
        <taxon>Tracheophyta</taxon>
        <taxon>Spermatophyta</taxon>
        <taxon>Magnoliopsida</taxon>
        <taxon>Liliopsida</taxon>
        <taxon>Asparagales</taxon>
        <taxon>Iridaceae</taxon>
        <taxon>Iridoideae</taxon>
        <taxon>Irideae</taxon>
        <taxon>Iris</taxon>
    </lineage>
</organism>
<dbReference type="Gene3D" id="2.30.30.140">
    <property type="match status" value="1"/>
</dbReference>
<dbReference type="InterPro" id="IPR000313">
    <property type="entry name" value="PWWP_dom"/>
</dbReference>
<dbReference type="PROSITE" id="PS50812">
    <property type="entry name" value="PWWP"/>
    <property type="match status" value="1"/>
</dbReference>
<evidence type="ECO:0000256" key="1">
    <source>
        <dbReference type="SAM" id="MobiDB-lite"/>
    </source>
</evidence>
<comment type="caution">
    <text evidence="3">The sequence shown here is derived from an EMBL/GenBank/DDBJ whole genome shotgun (WGS) entry which is preliminary data.</text>
</comment>
<feature type="region of interest" description="Disordered" evidence="1">
    <location>
        <begin position="117"/>
        <end position="305"/>
    </location>
</feature>
<protein>
    <recommendedName>
        <fullName evidence="2">PWWP domain-containing protein</fullName>
    </recommendedName>
</protein>
<dbReference type="EMBL" id="JANAVB010040220">
    <property type="protein sequence ID" value="KAJ6798446.1"/>
    <property type="molecule type" value="Genomic_DNA"/>
</dbReference>
<accession>A0AAX6E343</accession>
<dbReference type="SUPFAM" id="SSF63748">
    <property type="entry name" value="Tudor/PWWP/MBT"/>
    <property type="match status" value="1"/>
</dbReference>
<keyword evidence="4" id="KW-1185">Reference proteome</keyword>
<reference evidence="3" key="2">
    <citation type="submission" date="2023-04" db="EMBL/GenBank/DDBJ databases">
        <authorList>
            <person name="Bruccoleri R.E."/>
            <person name="Oakeley E.J."/>
            <person name="Faust A.-M."/>
            <person name="Dessus-Babus S."/>
            <person name="Altorfer M."/>
            <person name="Burckhardt D."/>
            <person name="Oertli M."/>
            <person name="Naumann U."/>
            <person name="Petersen F."/>
            <person name="Wong J."/>
        </authorList>
    </citation>
    <scope>NUCLEOTIDE SEQUENCE</scope>
    <source>
        <strain evidence="3">GSM-AAB239-AS_SAM_17_03QT</strain>
        <tissue evidence="3">Leaf</tissue>
    </source>
</reference>
<dbReference type="AlphaFoldDB" id="A0AAX6E343"/>
<feature type="compositionally biased region" description="Polar residues" evidence="1">
    <location>
        <begin position="129"/>
        <end position="141"/>
    </location>
</feature>
<dbReference type="Pfam" id="PF00855">
    <property type="entry name" value="PWWP"/>
    <property type="match status" value="1"/>
</dbReference>
<sequence>MTMESLSGTAKLVSNELEPNKFEGNPSMQQFKSGDIMWIKIGKRSVWPGQVVDNGSVLFEPKKKLKDGVPIRIYGTYEYLYVDPVKCSSEVENILKQENISITEAFQKALEEDLSHLRSGGKSKRQVSKTKVNNSAENATADTPKRTGRKRDGRADASPALGASGEPKEVESSGKGRAPARVQPTRAGKRKQDEAAELDVTKQVSDGASKDQSAKRGRVKQPSAVPAGEEEGSGEKESKGDPSGKSKHAQNGTSKIKDKKQEASKEPKSKNGSVLTRDEDVKELNGTTTPGTTKRCAPEESASDFSARRLKVMQSLGLIAPAGSPFRKNGFVVTSKLQ</sequence>
<proteinExistence type="predicted"/>
<gene>
    <name evidence="3" type="ORF">M6B38_211995</name>
</gene>
<reference evidence="3" key="1">
    <citation type="journal article" date="2023" name="GigaByte">
        <title>Genome assembly of the bearded iris, Iris pallida Lam.</title>
        <authorList>
            <person name="Bruccoleri R.E."/>
            <person name="Oakeley E.J."/>
            <person name="Faust A.M.E."/>
            <person name="Altorfer M."/>
            <person name="Dessus-Babus S."/>
            <person name="Burckhardt D."/>
            <person name="Oertli M."/>
            <person name="Naumann U."/>
            <person name="Petersen F."/>
            <person name="Wong J."/>
        </authorList>
    </citation>
    <scope>NUCLEOTIDE SEQUENCE</scope>
    <source>
        <strain evidence="3">GSM-AAB239-AS_SAM_17_03QT</strain>
    </source>
</reference>
<name>A0AAX6E343_IRIPA</name>
<feature type="compositionally biased region" description="Basic residues" evidence="1">
    <location>
        <begin position="119"/>
        <end position="128"/>
    </location>
</feature>
<feature type="compositionally biased region" description="Basic and acidic residues" evidence="1">
    <location>
        <begin position="255"/>
        <end position="269"/>
    </location>
</feature>
<evidence type="ECO:0000313" key="4">
    <source>
        <dbReference type="Proteomes" id="UP001140949"/>
    </source>
</evidence>
<feature type="compositionally biased region" description="Basic and acidic residues" evidence="1">
    <location>
        <begin position="233"/>
        <end position="244"/>
    </location>
</feature>
<dbReference type="Proteomes" id="UP001140949">
    <property type="component" value="Unassembled WGS sequence"/>
</dbReference>
<evidence type="ECO:0000259" key="2">
    <source>
        <dbReference type="PROSITE" id="PS50812"/>
    </source>
</evidence>
<feature type="domain" description="PWWP" evidence="2">
    <location>
        <begin position="33"/>
        <end position="93"/>
    </location>
</feature>
<evidence type="ECO:0000313" key="3">
    <source>
        <dbReference type="EMBL" id="KAJ6798446.1"/>
    </source>
</evidence>